<name>A0A225VT22_9STRA</name>
<dbReference type="EMBL" id="NBNE01003093">
    <property type="protein sequence ID" value="OWZ08596.1"/>
    <property type="molecule type" value="Genomic_DNA"/>
</dbReference>
<protein>
    <submittedName>
        <fullName evidence="2">Uncharacterized protein</fullName>
    </submittedName>
</protein>
<feature type="region of interest" description="Disordered" evidence="1">
    <location>
        <begin position="88"/>
        <end position="138"/>
    </location>
</feature>
<feature type="compositionally biased region" description="Acidic residues" evidence="1">
    <location>
        <begin position="88"/>
        <end position="107"/>
    </location>
</feature>
<evidence type="ECO:0000313" key="2">
    <source>
        <dbReference type="EMBL" id="OWZ08596.1"/>
    </source>
</evidence>
<dbReference type="Proteomes" id="UP000198211">
    <property type="component" value="Unassembled WGS sequence"/>
</dbReference>
<organism evidence="2 3">
    <name type="scientific">Phytophthora megakarya</name>
    <dbReference type="NCBI Taxonomy" id="4795"/>
    <lineage>
        <taxon>Eukaryota</taxon>
        <taxon>Sar</taxon>
        <taxon>Stramenopiles</taxon>
        <taxon>Oomycota</taxon>
        <taxon>Peronosporomycetes</taxon>
        <taxon>Peronosporales</taxon>
        <taxon>Peronosporaceae</taxon>
        <taxon>Phytophthora</taxon>
    </lineage>
</organism>
<evidence type="ECO:0000256" key="1">
    <source>
        <dbReference type="SAM" id="MobiDB-lite"/>
    </source>
</evidence>
<dbReference type="AlphaFoldDB" id="A0A225VT22"/>
<evidence type="ECO:0000313" key="3">
    <source>
        <dbReference type="Proteomes" id="UP000198211"/>
    </source>
</evidence>
<keyword evidence="3" id="KW-1185">Reference proteome</keyword>
<sequence>MEVLLDVQLQLSHVVADVTLRSQANGFSSSPVAMTPVLINIEQLLDDIRAATRLIVANASTHRVTEPPRATPMEIDDFRIKLESEDVVDYESETETENENEESEDERNENIGVKRHREEEEVETDEEPDTKRQESAIYNEADSKSAKLVKEYLESAKSCSILDIDVELTTLQKKITHLAGLTTRSMLQMVRSLQAGKNPSVNIATDFRDATVLLPKIVTRHHERRNMSSKWLTTTTKSIGQILAFGKKRPEVPKCLSDPRLVYTQGTLSKMDGFARSPPNLLDNMEKLIKHLSDIGVLEPDRMEGPLGKLASIFRKYFTSLKSPNTPVPTEQDWSRFTTIANVLTDWIHLAQQAKTPPKLRPPLAGFERQLKGFKKVNPGRIPDSLLQYVIL</sequence>
<gene>
    <name evidence="2" type="ORF">PHMEG_00018831</name>
</gene>
<accession>A0A225VT22</accession>
<dbReference type="OrthoDB" id="108444at2759"/>
<proteinExistence type="predicted"/>
<reference evidence="3" key="1">
    <citation type="submission" date="2017-03" db="EMBL/GenBank/DDBJ databases">
        <title>Phytopthora megakarya and P. palmivora, two closely related causual agents of cacao black pod achieved similar genome size and gene model numbers by different mechanisms.</title>
        <authorList>
            <person name="Ali S."/>
            <person name="Shao J."/>
            <person name="Larry D.J."/>
            <person name="Kronmiller B."/>
            <person name="Shen D."/>
            <person name="Strem M.D."/>
            <person name="Melnick R.L."/>
            <person name="Guiltinan M.J."/>
            <person name="Tyler B.M."/>
            <person name="Meinhardt L.W."/>
            <person name="Bailey B.A."/>
        </authorList>
    </citation>
    <scope>NUCLEOTIDE SEQUENCE [LARGE SCALE GENOMIC DNA]</scope>
    <source>
        <strain evidence="3">zdho120</strain>
    </source>
</reference>
<comment type="caution">
    <text evidence="2">The sequence shown here is derived from an EMBL/GenBank/DDBJ whole genome shotgun (WGS) entry which is preliminary data.</text>
</comment>